<reference evidence="2" key="1">
    <citation type="submission" date="2014-09" db="EMBL/GenBank/DDBJ databases">
        <authorList>
            <person name="Magalhaes I.L.F."/>
            <person name="Oliveira U."/>
            <person name="Santos F.R."/>
            <person name="Vidigal T.H.D.A."/>
            <person name="Brescovit A.D."/>
            <person name="Santos A.J."/>
        </authorList>
    </citation>
    <scope>NUCLEOTIDE SEQUENCE</scope>
    <source>
        <tissue evidence="2">Shoot tissue taken approximately 20 cm above the soil surface</tissue>
    </source>
</reference>
<name>A0A0A9HUS0_ARUDO</name>
<evidence type="ECO:0000256" key="1">
    <source>
        <dbReference type="SAM" id="MobiDB-lite"/>
    </source>
</evidence>
<sequence>MPRAISVQFRAPSFSTRLLRTASSSGDHGPLTLSSIAAFAAASAAAAPPTVNAPEVAAPSSSSPEGGGDES</sequence>
<organism evidence="2">
    <name type="scientific">Arundo donax</name>
    <name type="common">Giant reed</name>
    <name type="synonym">Donax arundinaceus</name>
    <dbReference type="NCBI Taxonomy" id="35708"/>
    <lineage>
        <taxon>Eukaryota</taxon>
        <taxon>Viridiplantae</taxon>
        <taxon>Streptophyta</taxon>
        <taxon>Embryophyta</taxon>
        <taxon>Tracheophyta</taxon>
        <taxon>Spermatophyta</taxon>
        <taxon>Magnoliopsida</taxon>
        <taxon>Liliopsida</taxon>
        <taxon>Poales</taxon>
        <taxon>Poaceae</taxon>
        <taxon>PACMAD clade</taxon>
        <taxon>Arundinoideae</taxon>
        <taxon>Arundineae</taxon>
        <taxon>Arundo</taxon>
    </lineage>
</organism>
<feature type="compositionally biased region" description="Low complexity" evidence="1">
    <location>
        <begin position="48"/>
        <end position="64"/>
    </location>
</feature>
<protein>
    <submittedName>
        <fullName evidence="2">Uncharacterized protein</fullName>
    </submittedName>
</protein>
<feature type="region of interest" description="Disordered" evidence="1">
    <location>
        <begin position="48"/>
        <end position="71"/>
    </location>
</feature>
<dbReference type="EMBL" id="GBRH01161263">
    <property type="protein sequence ID" value="JAE36633.1"/>
    <property type="molecule type" value="Transcribed_RNA"/>
</dbReference>
<proteinExistence type="predicted"/>
<accession>A0A0A9HUS0</accession>
<reference evidence="2" key="2">
    <citation type="journal article" date="2015" name="Data Brief">
        <title>Shoot transcriptome of the giant reed, Arundo donax.</title>
        <authorList>
            <person name="Barrero R.A."/>
            <person name="Guerrero F.D."/>
            <person name="Moolhuijzen P."/>
            <person name="Goolsby J.A."/>
            <person name="Tidwell J."/>
            <person name="Bellgard S.E."/>
            <person name="Bellgard M.I."/>
        </authorList>
    </citation>
    <scope>NUCLEOTIDE SEQUENCE</scope>
    <source>
        <tissue evidence="2">Shoot tissue taken approximately 20 cm above the soil surface</tissue>
    </source>
</reference>
<evidence type="ECO:0000313" key="2">
    <source>
        <dbReference type="EMBL" id="JAE36633.1"/>
    </source>
</evidence>
<dbReference type="AlphaFoldDB" id="A0A0A9HUS0"/>